<dbReference type="EMBL" id="CACRUB010000031">
    <property type="protein sequence ID" value="VYU29345.1"/>
    <property type="molecule type" value="Genomic_DNA"/>
</dbReference>
<evidence type="ECO:0000256" key="1">
    <source>
        <dbReference type="SAM" id="MobiDB-lite"/>
    </source>
</evidence>
<feature type="domain" description="TraG P-loop" evidence="3">
    <location>
        <begin position="773"/>
        <end position="921"/>
    </location>
</feature>
<protein>
    <submittedName>
        <fullName evidence="4">AAA-like domain protein</fullName>
    </submittedName>
</protein>
<feature type="region of interest" description="Disordered" evidence="1">
    <location>
        <begin position="134"/>
        <end position="153"/>
    </location>
</feature>
<keyword evidence="2" id="KW-0472">Membrane</keyword>
<evidence type="ECO:0000256" key="2">
    <source>
        <dbReference type="SAM" id="Phobius"/>
    </source>
</evidence>
<keyword evidence="2" id="KW-1133">Transmembrane helix</keyword>
<dbReference type="AlphaFoldDB" id="A0A6N3DME8"/>
<dbReference type="Gene3D" id="3.40.50.300">
    <property type="entry name" value="P-loop containing nucleotide triphosphate hydrolases"/>
    <property type="match status" value="1"/>
</dbReference>
<dbReference type="SUPFAM" id="SSF52540">
    <property type="entry name" value="P-loop containing nucleoside triphosphate hydrolases"/>
    <property type="match status" value="1"/>
</dbReference>
<evidence type="ECO:0000313" key="4">
    <source>
        <dbReference type="EMBL" id="VYU29345.1"/>
    </source>
</evidence>
<dbReference type="InterPro" id="IPR043964">
    <property type="entry name" value="P-loop_TraG"/>
</dbReference>
<feature type="transmembrane region" description="Helical" evidence="2">
    <location>
        <begin position="32"/>
        <end position="52"/>
    </location>
</feature>
<dbReference type="CDD" id="cd01127">
    <property type="entry name" value="TrwB_TraG_TraD_VirD4"/>
    <property type="match status" value="1"/>
</dbReference>
<evidence type="ECO:0000259" key="3">
    <source>
        <dbReference type="Pfam" id="PF19044"/>
    </source>
</evidence>
<dbReference type="Gene3D" id="1.10.8.730">
    <property type="match status" value="1"/>
</dbReference>
<gene>
    <name evidence="4" type="ORF">FPLFYP42_01837</name>
</gene>
<sequence>MQRPNEEMDVYYIPPNFLTSGRLFGGMIRVRNAIEACVLVLLTGIPILQLPFSLTTRIVILCLITLPLGVFGVVGIDGDSLSEFVFNWCRWLIRRRMLYRTDVSPTKQPITNLSRQRHQPPDSLDIELVQKPVKHSRRHIPKGDSTKQPHRKSRKEIWTEDLIPVRNIQNGIIHLSDGRYIKILEVEPINFLLRSVREQKHIIASFASWMKISPVHIQIKVLTKKADISKHLNAIERDMDREQDPKCRELQKDYYNLIKTIGSREAITRRFLIIFEYEPAFTNRKSDYSEVVSTLETAARTAKQYFTHCDNVVITHDDENAFLLNVLYAIFDRELSEKVPIEKRIHDLQLRQAIESTPEGITVPQVIAPECIDLRHGSYVVIDGVYHAYLIVPSSGFNPHVVAGWTSLFVNAGEGIDVDFFFQREPKERIQSKLGQQIRINRSRIKDTSDTNTDFDDIEGAIKSGYFLKQGLANYEDFYYTSIIVTVTADSLDNLEWRVAEVRRLMISQDMDVRTCYFRQEDAMRSVMPFCRLNKKLFERSKRNMLTSAAASCYPFTSYEMSDENGILLGVNKHNNSLVIVDIFNSRVYKNANMAILGTSGAGKTFTMQLMALRMRRKGTQVFIIAPLKGHEFLRACRNVGGEFISISPASKQCINIMEIRRTDQTANAIIDGGINENSILAKKIQQLHIFFSLLIPDMSHEEKQLLDEALIRTYAMKGITHENESLIDPDDPSRYRTMPLLEDVYNILMEVPETKRMGNILNRLVHGSAKTFNQQTNVDLSNPYTVLDISELTGELLTVGMFLVLDFVWDKAKEDRTKEKAIFIDEIWQLVGAGSNSLAAEFCLEIFKIIRGYGGAAIAATQDLNDFFSLDGGKYGKGIINNAKTKIILNLEDDEALRVQDALNLTDAEISNITRFERGNGLISTNSNHITVEFKASNLEKRLITTDRYELNQILQEQQ</sequence>
<dbReference type="Pfam" id="PF19044">
    <property type="entry name" value="P-loop_TraG"/>
    <property type="match status" value="1"/>
</dbReference>
<accession>A0A6N3DME8</accession>
<dbReference type="InterPro" id="IPR051162">
    <property type="entry name" value="T4SS_component"/>
</dbReference>
<organism evidence="4">
    <name type="scientific">Flavonifractor plautii</name>
    <name type="common">Fusobacterium plautii</name>
    <dbReference type="NCBI Taxonomy" id="292800"/>
    <lineage>
        <taxon>Bacteria</taxon>
        <taxon>Bacillati</taxon>
        <taxon>Bacillota</taxon>
        <taxon>Clostridia</taxon>
        <taxon>Eubacteriales</taxon>
        <taxon>Oscillospiraceae</taxon>
        <taxon>Flavonifractor</taxon>
    </lineage>
</organism>
<dbReference type="PANTHER" id="PTHR30121">
    <property type="entry name" value="UNCHARACTERIZED PROTEIN YJGR-RELATED"/>
    <property type="match status" value="1"/>
</dbReference>
<dbReference type="InterPro" id="IPR027417">
    <property type="entry name" value="P-loop_NTPase"/>
</dbReference>
<dbReference type="PANTHER" id="PTHR30121:SF6">
    <property type="entry name" value="SLR6007 PROTEIN"/>
    <property type="match status" value="1"/>
</dbReference>
<proteinExistence type="predicted"/>
<name>A0A6N3DME8_FLAPL</name>
<keyword evidence="2" id="KW-0812">Transmembrane</keyword>
<reference evidence="4" key="1">
    <citation type="submission" date="2019-11" db="EMBL/GenBank/DDBJ databases">
        <authorList>
            <person name="Feng L."/>
        </authorList>
    </citation>
    <scope>NUCLEOTIDE SEQUENCE</scope>
    <source>
        <strain evidence="4">FplautiiLFYP42</strain>
    </source>
</reference>